<name>A0A5N6M1Q6_9ASTR</name>
<dbReference type="EMBL" id="SZYD01000017">
    <property type="protein sequence ID" value="KAD3067850.1"/>
    <property type="molecule type" value="Genomic_DNA"/>
</dbReference>
<gene>
    <name evidence="11" type="ORF">E3N88_35730</name>
</gene>
<evidence type="ECO:0000256" key="10">
    <source>
        <dbReference type="ARBA" id="ARBA00046266"/>
    </source>
</evidence>
<evidence type="ECO:0000256" key="2">
    <source>
        <dbReference type="ARBA" id="ARBA00013528"/>
    </source>
</evidence>
<comment type="subcellular location">
    <subcellularLocation>
        <location evidence="10">Plastid thylakoid membrane</location>
        <topology evidence="10">Single-pass membrane protein</topology>
    </subcellularLocation>
</comment>
<sequence length="282" mass="30717">MKSIEELSIGIILLQRGRGQIYPDGSKSNNTVYNATASGIVSKILRKEKGGYEITIADASDGRQVVDIIPPGPELLVSEGESIKLDQPLTSNPNVGGFGQGDAEIVLQDPLRVQGLFSSTVDIVEAQSKYGFWGWNLWRQPIGFLVFLISSLAECERLPFDLPEAEEELVADEGSTSAPHANLHWPGKASVIDCSAAYLTLGSCYLEMVIAYRTRQARILLGPSCCASARAFDYGCWPRTFGFNPYFPQFLRRHCSAFHGGLPTAQFGADQVAELLGNVRGI</sequence>
<dbReference type="PANTHER" id="PTHR33288">
    <property type="match status" value="1"/>
</dbReference>
<dbReference type="GO" id="GO:0015979">
    <property type="term" value="P:photosynthesis"/>
    <property type="evidence" value="ECO:0007669"/>
    <property type="project" value="UniProtKB-KW"/>
</dbReference>
<evidence type="ECO:0000256" key="5">
    <source>
        <dbReference type="ARBA" id="ARBA00022729"/>
    </source>
</evidence>
<evidence type="ECO:0000256" key="7">
    <source>
        <dbReference type="ARBA" id="ARBA00023078"/>
    </source>
</evidence>
<dbReference type="Proteomes" id="UP000326396">
    <property type="component" value="Linkage Group LG7"/>
</dbReference>
<dbReference type="FunFam" id="2.40.50.100:FF:000007">
    <property type="entry name" value="Cytochrome f"/>
    <property type="match status" value="1"/>
</dbReference>
<evidence type="ECO:0000256" key="9">
    <source>
        <dbReference type="ARBA" id="ARBA00025834"/>
    </source>
</evidence>
<dbReference type="GO" id="GO:0005506">
    <property type="term" value="F:iron ion binding"/>
    <property type="evidence" value="ECO:0007669"/>
    <property type="project" value="InterPro"/>
</dbReference>
<dbReference type="GO" id="GO:0009535">
    <property type="term" value="C:chloroplast thylakoid membrane"/>
    <property type="evidence" value="ECO:0007669"/>
    <property type="project" value="TreeGrafter"/>
</dbReference>
<evidence type="ECO:0000256" key="8">
    <source>
        <dbReference type="ARBA" id="ARBA00023136"/>
    </source>
</evidence>
<keyword evidence="3" id="KW-0602">Photosynthesis</keyword>
<keyword evidence="12" id="KW-1185">Reference proteome</keyword>
<organism evidence="11 12">
    <name type="scientific">Mikania micrantha</name>
    <name type="common">bitter vine</name>
    <dbReference type="NCBI Taxonomy" id="192012"/>
    <lineage>
        <taxon>Eukaryota</taxon>
        <taxon>Viridiplantae</taxon>
        <taxon>Streptophyta</taxon>
        <taxon>Embryophyta</taxon>
        <taxon>Tracheophyta</taxon>
        <taxon>Spermatophyta</taxon>
        <taxon>Magnoliopsida</taxon>
        <taxon>eudicotyledons</taxon>
        <taxon>Gunneridae</taxon>
        <taxon>Pentapetalae</taxon>
        <taxon>asterids</taxon>
        <taxon>campanulids</taxon>
        <taxon>Asterales</taxon>
        <taxon>Asteraceae</taxon>
        <taxon>Asteroideae</taxon>
        <taxon>Heliantheae alliance</taxon>
        <taxon>Eupatorieae</taxon>
        <taxon>Mikania</taxon>
    </lineage>
</organism>
<dbReference type="Pfam" id="PF01333">
    <property type="entry name" value="Apocytochr_F_C"/>
    <property type="match status" value="1"/>
</dbReference>
<dbReference type="GO" id="GO:0020037">
    <property type="term" value="F:heme binding"/>
    <property type="evidence" value="ECO:0007669"/>
    <property type="project" value="InterPro"/>
</dbReference>
<keyword evidence="5" id="KW-0732">Signal</keyword>
<accession>A0A5N6M1Q6</accession>
<reference evidence="11 12" key="1">
    <citation type="submission" date="2019-05" db="EMBL/GenBank/DDBJ databases">
        <title>Mikania micrantha, genome provides insights into the molecular mechanism of rapid growth.</title>
        <authorList>
            <person name="Liu B."/>
        </authorList>
    </citation>
    <scope>NUCLEOTIDE SEQUENCE [LARGE SCALE GENOMIC DNA]</scope>
    <source>
        <strain evidence="11">NLD-2019</strain>
        <tissue evidence="11">Leaf</tissue>
    </source>
</reference>
<keyword evidence="4" id="KW-0812">Transmembrane</keyword>
<comment type="subunit">
    <text evidence="9">The 4 large subunits of the cytochrome b6-f complex are cytochrome b6, subunit IV (17 kDa polypeptide, PetD), cytochrome f and the Rieske protein, while the 4 small subunits are PetG, PetL, PetM and PetN. The complex functions as a dimer.</text>
</comment>
<dbReference type="InterPro" id="IPR011054">
    <property type="entry name" value="Rudment_hybrid_motif"/>
</dbReference>
<dbReference type="InterPro" id="IPR036826">
    <property type="entry name" value="Cyt_f_lg_dom_sf"/>
</dbReference>
<comment type="caution">
    <text evidence="11">The sequence shown here is derived from an EMBL/GenBank/DDBJ whole genome shotgun (WGS) entry which is preliminary data.</text>
</comment>
<dbReference type="PROSITE" id="PS51010">
    <property type="entry name" value="CYTF"/>
    <property type="match status" value="1"/>
</dbReference>
<proteinExistence type="predicted"/>
<dbReference type="InterPro" id="IPR002325">
    <property type="entry name" value="Cyt_f"/>
</dbReference>
<keyword evidence="7" id="KW-0793">Thylakoid</keyword>
<evidence type="ECO:0000256" key="4">
    <source>
        <dbReference type="ARBA" id="ARBA00022692"/>
    </source>
</evidence>
<dbReference type="PANTHER" id="PTHR33288:SF10">
    <property type="entry name" value="CYTOCHROME F"/>
    <property type="match status" value="1"/>
</dbReference>
<dbReference type="OrthoDB" id="415867at2759"/>
<dbReference type="Gene3D" id="2.60.40.830">
    <property type="entry name" value="Cytochrome f large domain"/>
    <property type="match status" value="1"/>
</dbReference>
<dbReference type="PRINTS" id="PR00610">
    <property type="entry name" value="CYTOCHROMEF"/>
</dbReference>
<evidence type="ECO:0000313" key="12">
    <source>
        <dbReference type="Proteomes" id="UP000326396"/>
    </source>
</evidence>
<evidence type="ECO:0000256" key="3">
    <source>
        <dbReference type="ARBA" id="ARBA00022531"/>
    </source>
</evidence>
<dbReference type="GO" id="GO:0009055">
    <property type="term" value="F:electron transfer activity"/>
    <property type="evidence" value="ECO:0007669"/>
    <property type="project" value="InterPro"/>
</dbReference>
<evidence type="ECO:0000313" key="11">
    <source>
        <dbReference type="EMBL" id="KAD3067850.1"/>
    </source>
</evidence>
<dbReference type="Gene3D" id="2.40.50.100">
    <property type="match status" value="1"/>
</dbReference>
<dbReference type="AlphaFoldDB" id="A0A5N6M1Q6"/>
<protein>
    <recommendedName>
        <fullName evidence="2">Cytochrome f</fullName>
    </recommendedName>
</protein>
<keyword evidence="6" id="KW-1133">Transmembrane helix</keyword>
<evidence type="ECO:0000256" key="1">
    <source>
        <dbReference type="ARBA" id="ARBA00003068"/>
    </source>
</evidence>
<dbReference type="SUPFAM" id="SSF49441">
    <property type="entry name" value="Cytochrome f, large domain"/>
    <property type="match status" value="1"/>
</dbReference>
<evidence type="ECO:0000256" key="6">
    <source>
        <dbReference type="ARBA" id="ARBA00022989"/>
    </source>
</evidence>
<keyword evidence="8" id="KW-0472">Membrane</keyword>
<dbReference type="SUPFAM" id="SSF51246">
    <property type="entry name" value="Rudiment single hybrid motif"/>
    <property type="match status" value="1"/>
</dbReference>
<comment type="function">
    <text evidence="1">Component of the cytochrome b6-f complex, which mediates electron transfer between photosystem II (PSII) and photosystem I (PSI), cyclic electron flow around PSI, and state transitions.</text>
</comment>